<proteinExistence type="predicted"/>
<organism evidence="1 2">
    <name type="scientific">Corynebacterium lipophilum</name>
    <dbReference type="NCBI Taxonomy" id="2804918"/>
    <lineage>
        <taxon>Bacteria</taxon>
        <taxon>Bacillati</taxon>
        <taxon>Actinomycetota</taxon>
        <taxon>Actinomycetes</taxon>
        <taxon>Mycobacteriales</taxon>
        <taxon>Corynebacteriaceae</taxon>
        <taxon>Corynebacterium</taxon>
    </lineage>
</organism>
<keyword evidence="2" id="KW-1185">Reference proteome</keyword>
<gene>
    <name evidence="1" type="ORF">JMN37_05430</name>
</gene>
<evidence type="ECO:0000313" key="1">
    <source>
        <dbReference type="EMBL" id="MCO6394423.1"/>
    </source>
</evidence>
<reference evidence="1 2" key="1">
    <citation type="submission" date="2021-01" db="EMBL/GenBank/DDBJ databases">
        <title>Identification and Characterization of Corynebacterium sp.</title>
        <authorList>
            <person name="Luo Q."/>
            <person name="Qu P."/>
            <person name="Chen Q."/>
        </authorList>
    </citation>
    <scope>NUCLEOTIDE SEQUENCE [LARGE SCALE GENOMIC DNA]</scope>
    <source>
        <strain evidence="1 2">MC-18</strain>
    </source>
</reference>
<name>A0AAW5HVH9_9CORY</name>
<accession>A0AAW5HVH9</accession>
<comment type="caution">
    <text evidence="1">The sequence shown here is derived from an EMBL/GenBank/DDBJ whole genome shotgun (WGS) entry which is preliminary data.</text>
</comment>
<dbReference type="EMBL" id="JAEUWV010000005">
    <property type="protein sequence ID" value="MCO6394423.1"/>
    <property type="molecule type" value="Genomic_DNA"/>
</dbReference>
<evidence type="ECO:0000313" key="2">
    <source>
        <dbReference type="Proteomes" id="UP001205920"/>
    </source>
</evidence>
<dbReference type="AlphaFoldDB" id="A0AAW5HVH9"/>
<sequence length="333" mass="37740">MGEFAALSAHIHSLRGRTVQAQRLKRAVASGTMVRIGRYGAVEKRWWGTLDPDTRRIARALIHGRENRKAAIVGRTAARLHRLPVPHLGRQPELTEVALPNGTSITRSKWRPGLHYRRQILHTTDTIAGIRVAPLPETIAGIFKWEPRAQLYPVLNHLKHIGGHEDTITAAIWALPRQRDRNTLQLCWERASHHPIAPELSYLATALLSHHALPAHYWHTQPHRVMYGTHFALALTDAPLFDDHCAPTETSWVRTLHVPVEALHRDLRGTINLIADTVRATYRGRPHCDICRGPREPLQYADSSPRDASIEAYIARISRFPDDERPEGLLPTW</sequence>
<dbReference type="RefSeq" id="WP_252931290.1">
    <property type="nucleotide sequence ID" value="NZ_JAEUWV010000005.1"/>
</dbReference>
<dbReference type="Proteomes" id="UP001205920">
    <property type="component" value="Unassembled WGS sequence"/>
</dbReference>
<protein>
    <submittedName>
        <fullName evidence="1">Uncharacterized protein</fullName>
    </submittedName>
</protein>